<dbReference type="Proteomes" id="UP000184232">
    <property type="component" value="Unassembled WGS sequence"/>
</dbReference>
<name>A0A1M6BGB4_9FLAO</name>
<reference evidence="1 2" key="1">
    <citation type="submission" date="2016-11" db="EMBL/GenBank/DDBJ databases">
        <authorList>
            <person name="Jaros S."/>
            <person name="Januszkiewicz K."/>
            <person name="Wedrychowicz H."/>
        </authorList>
    </citation>
    <scope>NUCLEOTIDE SEQUENCE [LARGE SCALE GENOMIC DNA]</scope>
    <source>
        <strain evidence="1 2">DSM 22807</strain>
    </source>
</reference>
<protein>
    <recommendedName>
        <fullName evidence="3">DUF91 domain-containing protein</fullName>
    </recommendedName>
</protein>
<dbReference type="GO" id="GO:0003676">
    <property type="term" value="F:nucleic acid binding"/>
    <property type="evidence" value="ECO:0007669"/>
    <property type="project" value="InterPro"/>
</dbReference>
<evidence type="ECO:0008006" key="3">
    <source>
        <dbReference type="Google" id="ProtNLM"/>
    </source>
</evidence>
<organism evidence="1 2">
    <name type="scientific">Flavobacterium haoranii</name>
    <dbReference type="NCBI Taxonomy" id="683124"/>
    <lineage>
        <taxon>Bacteria</taxon>
        <taxon>Pseudomonadati</taxon>
        <taxon>Bacteroidota</taxon>
        <taxon>Flavobacteriia</taxon>
        <taxon>Flavobacteriales</taxon>
        <taxon>Flavobacteriaceae</taxon>
        <taxon>Flavobacterium</taxon>
    </lineage>
</organism>
<dbReference type="EMBL" id="FQZH01000001">
    <property type="protein sequence ID" value="SHI47761.1"/>
    <property type="molecule type" value="Genomic_DNA"/>
</dbReference>
<evidence type="ECO:0000313" key="2">
    <source>
        <dbReference type="Proteomes" id="UP000184232"/>
    </source>
</evidence>
<dbReference type="Gene3D" id="3.40.1350.10">
    <property type="match status" value="1"/>
</dbReference>
<dbReference type="OrthoDB" id="976029at2"/>
<accession>A0A1M6BGB4</accession>
<keyword evidence="2" id="KW-1185">Reference proteome</keyword>
<sequence>MILDLTNNIKFDEINISESLLQRHVVKNFEILFPDYRIIESEYRLVGDVRKFGLSGRIDIFALNLKENRLVVFELKKDNNKNILFQTIDYSDFISENYNLIILSTNNLSLSEKDILLKNKQKPEIILIAKNFNHPTIRRIQNIENVISLYEYKAFQNNFIQFELLFNKGNNKIVFSNKEKKAIEKIDSSNVNLLIKEALRNLDDSYYLIDSDILAINPTILYNSFKEISSHFNISHLTKGQFLKLIRESDFYIEDRKTMRFKDYNTSVILIKIQ</sequence>
<gene>
    <name evidence="1" type="ORF">SAMN05444337_0098</name>
</gene>
<dbReference type="InterPro" id="IPR011856">
    <property type="entry name" value="tRNA_endonuc-like_dom_sf"/>
</dbReference>
<proteinExistence type="predicted"/>
<dbReference type="AlphaFoldDB" id="A0A1M6BGB4"/>
<dbReference type="STRING" id="683124.SAMN05444337_0098"/>
<dbReference type="RefSeq" id="WP_072780345.1">
    <property type="nucleotide sequence ID" value="NZ_FQZH01000001.1"/>
</dbReference>
<evidence type="ECO:0000313" key="1">
    <source>
        <dbReference type="EMBL" id="SHI47761.1"/>
    </source>
</evidence>